<dbReference type="EMBL" id="GL444799">
    <property type="protein sequence ID" value="EFN60570.1"/>
    <property type="molecule type" value="Genomic_DNA"/>
</dbReference>
<evidence type="ECO:0000313" key="3">
    <source>
        <dbReference type="EMBL" id="EFN60570.1"/>
    </source>
</evidence>
<organism evidence="4">
    <name type="scientific">Camponotus floridanus</name>
    <name type="common">Florida carpenter ant</name>
    <dbReference type="NCBI Taxonomy" id="104421"/>
    <lineage>
        <taxon>Eukaryota</taxon>
        <taxon>Metazoa</taxon>
        <taxon>Ecdysozoa</taxon>
        <taxon>Arthropoda</taxon>
        <taxon>Hexapoda</taxon>
        <taxon>Insecta</taxon>
        <taxon>Pterygota</taxon>
        <taxon>Neoptera</taxon>
        <taxon>Endopterygota</taxon>
        <taxon>Hymenoptera</taxon>
        <taxon>Apocrita</taxon>
        <taxon>Aculeata</taxon>
        <taxon>Formicoidea</taxon>
        <taxon>Formicidae</taxon>
        <taxon>Formicinae</taxon>
        <taxon>Camponotus</taxon>
    </lineage>
</organism>
<name>E2B178_CAMFO</name>
<dbReference type="InterPro" id="IPR036865">
    <property type="entry name" value="CRAL-TRIO_dom_sf"/>
</dbReference>
<dbReference type="AlphaFoldDB" id="E2B178"/>
<keyword evidence="1" id="KW-0175">Coiled coil</keyword>
<dbReference type="OrthoDB" id="75724at2759"/>
<dbReference type="InParanoid" id="E2B178"/>
<dbReference type="SMART" id="SM00516">
    <property type="entry name" value="SEC14"/>
    <property type="match status" value="1"/>
</dbReference>
<dbReference type="SUPFAM" id="SSF46938">
    <property type="entry name" value="CRAL/TRIO N-terminal domain"/>
    <property type="match status" value="1"/>
</dbReference>
<protein>
    <submittedName>
        <fullName evidence="3">Alpha-tocopherol transfer protein-like</fullName>
    </submittedName>
</protein>
<gene>
    <name evidence="3" type="ORF">EAG_13045</name>
</gene>
<dbReference type="Proteomes" id="UP000000311">
    <property type="component" value="Unassembled WGS sequence"/>
</dbReference>
<dbReference type="Pfam" id="PF00650">
    <property type="entry name" value="CRAL_TRIO"/>
    <property type="match status" value="1"/>
</dbReference>
<dbReference type="InterPro" id="IPR036273">
    <property type="entry name" value="CRAL/TRIO_N_dom_sf"/>
</dbReference>
<dbReference type="PRINTS" id="PR00180">
    <property type="entry name" value="CRETINALDHBP"/>
</dbReference>
<keyword evidence="4" id="KW-1185">Reference proteome</keyword>
<dbReference type="PANTHER" id="PTHR10174:SF212">
    <property type="entry name" value="MIP26555P1"/>
    <property type="match status" value="1"/>
</dbReference>
<reference evidence="3 4" key="1">
    <citation type="journal article" date="2010" name="Science">
        <title>Genomic comparison of the ants Camponotus floridanus and Harpegnathos saltator.</title>
        <authorList>
            <person name="Bonasio R."/>
            <person name="Zhang G."/>
            <person name="Ye C."/>
            <person name="Mutti N.S."/>
            <person name="Fang X."/>
            <person name="Qin N."/>
            <person name="Donahue G."/>
            <person name="Yang P."/>
            <person name="Li Q."/>
            <person name="Li C."/>
            <person name="Zhang P."/>
            <person name="Huang Z."/>
            <person name="Berger S.L."/>
            <person name="Reinberg D."/>
            <person name="Wang J."/>
            <person name="Liebig J."/>
        </authorList>
    </citation>
    <scope>NUCLEOTIDE SEQUENCE [LARGE SCALE GENOMIC DNA]</scope>
    <source>
        <strain evidence="4">C129</strain>
    </source>
</reference>
<dbReference type="PANTHER" id="PTHR10174">
    <property type="entry name" value="ALPHA-TOCOPHEROL TRANSFER PROTEIN-RELATED"/>
    <property type="match status" value="1"/>
</dbReference>
<feature type="coiled-coil region" evidence="1">
    <location>
        <begin position="15"/>
        <end position="42"/>
    </location>
</feature>
<dbReference type="KEGG" id="cfo:105258164"/>
<evidence type="ECO:0000313" key="4">
    <source>
        <dbReference type="Proteomes" id="UP000000311"/>
    </source>
</evidence>
<dbReference type="GO" id="GO:0016020">
    <property type="term" value="C:membrane"/>
    <property type="evidence" value="ECO:0007669"/>
    <property type="project" value="TreeGrafter"/>
</dbReference>
<dbReference type="Gene3D" id="3.40.525.10">
    <property type="entry name" value="CRAL-TRIO lipid binding domain"/>
    <property type="match status" value="1"/>
</dbReference>
<accession>E2B178</accession>
<dbReference type="InterPro" id="IPR001251">
    <property type="entry name" value="CRAL-TRIO_dom"/>
</dbReference>
<dbReference type="CDD" id="cd00170">
    <property type="entry name" value="SEC14"/>
    <property type="match status" value="1"/>
</dbReference>
<dbReference type="Gene3D" id="1.10.8.20">
    <property type="entry name" value="N-terminal domain of phosphatidylinositol transfer protein sec14p"/>
    <property type="match status" value="1"/>
</dbReference>
<dbReference type="GO" id="GO:1902936">
    <property type="term" value="F:phosphatidylinositol bisphosphate binding"/>
    <property type="evidence" value="ECO:0007669"/>
    <property type="project" value="TreeGrafter"/>
</dbReference>
<sequence length="287" mass="33662">MSFTILTGPPGPEARALAEKELRETEENVKNGIETLRKYIEEDKTLYYCTDDDFLLIFLRPCKFYPQSAYELMKRIADFRHKNAALFYDLLPSDERDAIVNHSVINVLKTRDHKNRRVMIVQAGKTWDPSKVTSDQILRMFYLVHLIAIQEQESQIFGTVVIMDFDGLSMKQVKGMPPSFSIKLLGFIQDAMPLRLKEIHFVKQPFLFNMVWTMFKPFVREKLRKRMFFHGTNMSSLHTHIPASHLPKNYGGEQPEIDYTSADWYPTILNYEDKIKEWNTYGCTDKK</sequence>
<dbReference type="SMART" id="SM01100">
    <property type="entry name" value="CRAL_TRIO_N"/>
    <property type="match status" value="1"/>
</dbReference>
<proteinExistence type="predicted"/>
<feature type="domain" description="CRAL-TRIO" evidence="2">
    <location>
        <begin position="95"/>
        <end position="258"/>
    </location>
</feature>
<dbReference type="Gene3D" id="1.20.5.1200">
    <property type="entry name" value="Alpha-tocopherol transfer"/>
    <property type="match status" value="1"/>
</dbReference>
<dbReference type="OMA" id="QLGPAQW"/>
<evidence type="ECO:0000259" key="2">
    <source>
        <dbReference type="PROSITE" id="PS50191"/>
    </source>
</evidence>
<dbReference type="FunCoup" id="E2B178">
    <property type="interactions" value="360"/>
</dbReference>
<dbReference type="PROSITE" id="PS50191">
    <property type="entry name" value="CRAL_TRIO"/>
    <property type="match status" value="1"/>
</dbReference>
<dbReference type="InterPro" id="IPR011074">
    <property type="entry name" value="CRAL/TRIO_N_dom"/>
</dbReference>
<dbReference type="SUPFAM" id="SSF52087">
    <property type="entry name" value="CRAL/TRIO domain"/>
    <property type="match status" value="1"/>
</dbReference>
<evidence type="ECO:0000256" key="1">
    <source>
        <dbReference type="SAM" id="Coils"/>
    </source>
</evidence>